<sequence length="237" mass="25672">MLAAMSAQAQTVKALLAHGAEPTTLDDKGRNAFHLACFSWNPAVPHLLVTHLPSILASMDREGRNGLYYAATNPHEDRRLQILELILRSKCDPNHTDCYGWTPLWYASRGDSPEVVNMLVVYRADPGCCALDSSQHTSSKDSVMFAGSKESRLLEQQITQRPDLTMLPSPELKRAAGATGEETSTAPDWARTAALELAEARTTAARYAARCAELEAKLAGRDHGGQVQQAATGVGQS</sequence>
<reference evidence="4" key="1">
    <citation type="submission" date="2021-01" db="EMBL/GenBank/DDBJ databases">
        <authorList>
            <person name="Corre E."/>
            <person name="Pelletier E."/>
            <person name="Niang G."/>
            <person name="Scheremetjew M."/>
            <person name="Finn R."/>
            <person name="Kale V."/>
            <person name="Holt S."/>
            <person name="Cochrane G."/>
            <person name="Meng A."/>
            <person name="Brown T."/>
            <person name="Cohen L."/>
        </authorList>
    </citation>
    <scope>NUCLEOTIDE SEQUENCE</scope>
    <source>
        <strain evidence="4">CCMP3105</strain>
    </source>
</reference>
<keyword evidence="2" id="KW-0040">ANK repeat</keyword>
<evidence type="ECO:0000256" key="1">
    <source>
        <dbReference type="ARBA" id="ARBA00022737"/>
    </source>
</evidence>
<dbReference type="EMBL" id="HBNR01006461">
    <property type="protein sequence ID" value="CAE4564628.1"/>
    <property type="molecule type" value="Transcribed_RNA"/>
</dbReference>
<organism evidence="4">
    <name type="scientific">Alexandrium monilatum</name>
    <dbReference type="NCBI Taxonomy" id="311494"/>
    <lineage>
        <taxon>Eukaryota</taxon>
        <taxon>Sar</taxon>
        <taxon>Alveolata</taxon>
        <taxon>Dinophyceae</taxon>
        <taxon>Gonyaulacales</taxon>
        <taxon>Pyrocystaceae</taxon>
        <taxon>Alexandrium</taxon>
    </lineage>
</organism>
<dbReference type="Gene3D" id="1.25.40.20">
    <property type="entry name" value="Ankyrin repeat-containing domain"/>
    <property type="match status" value="1"/>
</dbReference>
<accession>A0A7S4PW66</accession>
<dbReference type="AlphaFoldDB" id="A0A7S4PW66"/>
<protein>
    <submittedName>
        <fullName evidence="4">Uncharacterized protein</fullName>
    </submittedName>
</protein>
<feature type="region of interest" description="Disordered" evidence="3">
    <location>
        <begin position="218"/>
        <end position="237"/>
    </location>
</feature>
<dbReference type="InterPro" id="IPR036770">
    <property type="entry name" value="Ankyrin_rpt-contain_sf"/>
</dbReference>
<gene>
    <name evidence="4" type="ORF">AMON00008_LOCUS4247</name>
</gene>
<evidence type="ECO:0000313" key="4">
    <source>
        <dbReference type="EMBL" id="CAE4564628.1"/>
    </source>
</evidence>
<evidence type="ECO:0000256" key="2">
    <source>
        <dbReference type="ARBA" id="ARBA00023043"/>
    </source>
</evidence>
<name>A0A7S4PW66_9DINO</name>
<dbReference type="Pfam" id="PF12796">
    <property type="entry name" value="Ank_2"/>
    <property type="match status" value="1"/>
</dbReference>
<dbReference type="PANTHER" id="PTHR24198">
    <property type="entry name" value="ANKYRIN REPEAT AND PROTEIN KINASE DOMAIN-CONTAINING PROTEIN"/>
    <property type="match status" value="1"/>
</dbReference>
<feature type="compositionally biased region" description="Low complexity" evidence="3">
    <location>
        <begin position="175"/>
        <end position="186"/>
    </location>
</feature>
<dbReference type="SMART" id="SM00248">
    <property type="entry name" value="ANK"/>
    <property type="match status" value="3"/>
</dbReference>
<feature type="compositionally biased region" description="Low complexity" evidence="3">
    <location>
        <begin position="225"/>
        <end position="237"/>
    </location>
</feature>
<keyword evidence="1" id="KW-0677">Repeat</keyword>
<dbReference type="SUPFAM" id="SSF48403">
    <property type="entry name" value="Ankyrin repeat"/>
    <property type="match status" value="1"/>
</dbReference>
<dbReference type="InterPro" id="IPR002110">
    <property type="entry name" value="Ankyrin_rpt"/>
</dbReference>
<evidence type="ECO:0000256" key="3">
    <source>
        <dbReference type="SAM" id="MobiDB-lite"/>
    </source>
</evidence>
<proteinExistence type="predicted"/>
<feature type="region of interest" description="Disordered" evidence="3">
    <location>
        <begin position="166"/>
        <end position="186"/>
    </location>
</feature>
<dbReference type="PANTHER" id="PTHR24198:SF165">
    <property type="entry name" value="ANKYRIN REPEAT-CONTAINING PROTEIN-RELATED"/>
    <property type="match status" value="1"/>
</dbReference>
<dbReference type="Pfam" id="PF00023">
    <property type="entry name" value="Ank"/>
    <property type="match status" value="1"/>
</dbReference>